<dbReference type="EMBL" id="UINC01197350">
    <property type="protein sequence ID" value="SVE14789.1"/>
    <property type="molecule type" value="Genomic_DNA"/>
</dbReference>
<keyword evidence="1" id="KW-0175">Coiled coil</keyword>
<organism evidence="2">
    <name type="scientific">marine metagenome</name>
    <dbReference type="NCBI Taxonomy" id="408172"/>
    <lineage>
        <taxon>unclassified sequences</taxon>
        <taxon>metagenomes</taxon>
        <taxon>ecological metagenomes</taxon>
    </lineage>
</organism>
<protein>
    <submittedName>
        <fullName evidence="2">Uncharacterized protein</fullName>
    </submittedName>
</protein>
<sequence length="62" mass="7599">KAELQKKYNSLEQINENLKIKLEEIEKREINDKIKEEEFSEKIDELNQETDSLMNEIEKWQM</sequence>
<evidence type="ECO:0000313" key="2">
    <source>
        <dbReference type="EMBL" id="SVE14789.1"/>
    </source>
</evidence>
<proteinExistence type="predicted"/>
<accession>A0A383B4W0</accession>
<reference evidence="2" key="1">
    <citation type="submission" date="2018-05" db="EMBL/GenBank/DDBJ databases">
        <authorList>
            <person name="Lanie J.A."/>
            <person name="Ng W.-L."/>
            <person name="Kazmierczak K.M."/>
            <person name="Andrzejewski T.M."/>
            <person name="Davidsen T.M."/>
            <person name="Wayne K.J."/>
            <person name="Tettelin H."/>
            <person name="Glass J.I."/>
            <person name="Rusch D."/>
            <person name="Podicherti R."/>
            <person name="Tsui H.-C.T."/>
            <person name="Winkler M.E."/>
        </authorList>
    </citation>
    <scope>NUCLEOTIDE SEQUENCE</scope>
</reference>
<dbReference type="AlphaFoldDB" id="A0A383B4W0"/>
<feature type="non-terminal residue" evidence="2">
    <location>
        <position position="1"/>
    </location>
</feature>
<gene>
    <name evidence="2" type="ORF">METZ01_LOCUS467643</name>
</gene>
<feature type="coiled-coil region" evidence="1">
    <location>
        <begin position="1"/>
        <end position="56"/>
    </location>
</feature>
<evidence type="ECO:0000256" key="1">
    <source>
        <dbReference type="SAM" id="Coils"/>
    </source>
</evidence>
<name>A0A383B4W0_9ZZZZ</name>